<dbReference type="EMBL" id="GGEC01052905">
    <property type="protein sequence ID" value="MBX33389.1"/>
    <property type="molecule type" value="Transcribed_RNA"/>
</dbReference>
<reference evidence="1" key="1">
    <citation type="submission" date="2018-02" db="EMBL/GenBank/DDBJ databases">
        <title>Rhizophora mucronata_Transcriptome.</title>
        <authorList>
            <person name="Meera S.P."/>
            <person name="Sreeshan A."/>
            <person name="Augustine A."/>
        </authorList>
    </citation>
    <scope>NUCLEOTIDE SEQUENCE</scope>
    <source>
        <tissue evidence="1">Leaf</tissue>
    </source>
</reference>
<accession>A0A2P2MT39</accession>
<name>A0A2P2MT39_RHIMU</name>
<evidence type="ECO:0000313" key="1">
    <source>
        <dbReference type="EMBL" id="MBX33389.1"/>
    </source>
</evidence>
<proteinExistence type="predicted"/>
<dbReference type="AlphaFoldDB" id="A0A2P2MT39"/>
<organism evidence="1">
    <name type="scientific">Rhizophora mucronata</name>
    <name type="common">Asiatic mangrove</name>
    <dbReference type="NCBI Taxonomy" id="61149"/>
    <lineage>
        <taxon>Eukaryota</taxon>
        <taxon>Viridiplantae</taxon>
        <taxon>Streptophyta</taxon>
        <taxon>Embryophyta</taxon>
        <taxon>Tracheophyta</taxon>
        <taxon>Spermatophyta</taxon>
        <taxon>Magnoliopsida</taxon>
        <taxon>eudicotyledons</taxon>
        <taxon>Gunneridae</taxon>
        <taxon>Pentapetalae</taxon>
        <taxon>rosids</taxon>
        <taxon>fabids</taxon>
        <taxon>Malpighiales</taxon>
        <taxon>Rhizophoraceae</taxon>
        <taxon>Rhizophora</taxon>
    </lineage>
</organism>
<sequence length="61" mass="6931">MFFHSPINCRLFDLHSFVKILTATNGASGRCCQRVQKPFQREFSTSVKIISCRGNTSVDFC</sequence>
<protein>
    <submittedName>
        <fullName evidence="1">Uncharacterized protein</fullName>
    </submittedName>
</protein>